<dbReference type="PANTHER" id="PTHR12822:SF3">
    <property type="entry name" value="PROTEIN YIPF2"/>
    <property type="match status" value="1"/>
</dbReference>
<accession>A0A6P3VU71</accession>
<feature type="region of interest" description="Disordered" evidence="7">
    <location>
        <begin position="30"/>
        <end position="63"/>
    </location>
</feature>
<dbReference type="GO" id="GO:0016192">
    <property type="term" value="P:vesicle-mediated transport"/>
    <property type="evidence" value="ECO:0007669"/>
    <property type="project" value="InterPro"/>
</dbReference>
<keyword evidence="3 6" id="KW-0812">Transmembrane</keyword>
<evidence type="ECO:0000313" key="10">
    <source>
        <dbReference type="RefSeq" id="XP_012681166.1"/>
    </source>
</evidence>
<evidence type="ECO:0000256" key="2">
    <source>
        <dbReference type="ARBA" id="ARBA00010596"/>
    </source>
</evidence>
<dbReference type="RefSeq" id="XP_012681166.1">
    <property type="nucleotide sequence ID" value="XM_012825712.3"/>
</dbReference>
<dbReference type="Proteomes" id="UP000515152">
    <property type="component" value="Chromosome 1"/>
</dbReference>
<dbReference type="GO" id="GO:0000139">
    <property type="term" value="C:Golgi membrane"/>
    <property type="evidence" value="ECO:0007669"/>
    <property type="project" value="UniProtKB-SubCell"/>
</dbReference>
<keyword evidence="9" id="KW-1185">Reference proteome</keyword>
<feature type="transmembrane region" description="Helical" evidence="6">
    <location>
        <begin position="155"/>
        <end position="177"/>
    </location>
</feature>
<dbReference type="KEGG" id="char:105898667"/>
<dbReference type="InterPro" id="IPR039765">
    <property type="entry name" value="Yip5/YIPF1/YIPF2"/>
</dbReference>
<dbReference type="AlphaFoldDB" id="A0A6P3VU71"/>
<dbReference type="OrthoDB" id="10256463at2759"/>
<dbReference type="Pfam" id="PF04893">
    <property type="entry name" value="Yip1"/>
    <property type="match status" value="1"/>
</dbReference>
<evidence type="ECO:0000256" key="3">
    <source>
        <dbReference type="ARBA" id="ARBA00022692"/>
    </source>
</evidence>
<feature type="transmembrane region" description="Helical" evidence="6">
    <location>
        <begin position="114"/>
        <end position="135"/>
    </location>
</feature>
<organism evidence="9 10">
    <name type="scientific">Clupea harengus</name>
    <name type="common">Atlantic herring</name>
    <dbReference type="NCBI Taxonomy" id="7950"/>
    <lineage>
        <taxon>Eukaryota</taxon>
        <taxon>Metazoa</taxon>
        <taxon>Chordata</taxon>
        <taxon>Craniata</taxon>
        <taxon>Vertebrata</taxon>
        <taxon>Euteleostomi</taxon>
        <taxon>Actinopterygii</taxon>
        <taxon>Neopterygii</taxon>
        <taxon>Teleostei</taxon>
        <taxon>Clupei</taxon>
        <taxon>Clupeiformes</taxon>
        <taxon>Clupeoidei</taxon>
        <taxon>Clupeidae</taxon>
        <taxon>Clupea</taxon>
    </lineage>
</organism>
<feature type="transmembrane region" description="Helical" evidence="6">
    <location>
        <begin position="219"/>
        <end position="241"/>
    </location>
</feature>
<name>A0A6P3VU71_CLUHA</name>
<evidence type="ECO:0000256" key="5">
    <source>
        <dbReference type="ARBA" id="ARBA00023136"/>
    </source>
</evidence>
<evidence type="ECO:0000256" key="1">
    <source>
        <dbReference type="ARBA" id="ARBA00004257"/>
    </source>
</evidence>
<feature type="transmembrane region" description="Helical" evidence="6">
    <location>
        <begin position="253"/>
        <end position="275"/>
    </location>
</feature>
<evidence type="ECO:0000313" key="9">
    <source>
        <dbReference type="Proteomes" id="UP000515152"/>
    </source>
</evidence>
<dbReference type="PANTHER" id="PTHR12822">
    <property type="entry name" value="PROTEIN YIPF"/>
    <property type="match status" value="1"/>
</dbReference>
<feature type="transmembrane region" description="Helical" evidence="6">
    <location>
        <begin position="189"/>
        <end position="213"/>
    </location>
</feature>
<reference evidence="10" key="1">
    <citation type="submission" date="2025-08" db="UniProtKB">
        <authorList>
            <consortium name="RefSeq"/>
        </authorList>
    </citation>
    <scope>IDENTIFICATION</scope>
</reference>
<dbReference type="CTD" id="78992"/>
<sequence length="300" mass="33312">MASPDDLKFQEFDEAADLLSADPGASTLSVSALSGTTAGTQDTKVDLSEDEENQQENSGLLGGENKTGGFWTFEYYQSFFNVDTMQVLDRIKGSVMPVPGRNFIKHHIRNSPDLYGPFWICATLVFSVAISGNLSNFLSHKGDGQYHYRPQFHKVTIAALVVFLYAWLVPLGVWGFLTWRQGTERQTSAYSFLETVCVYGYSLFIFIPTSVLWSIPFQWVQWTLIVIAMVISGSVLVLTFWPVVRDDTKVTAFATVASIVVLHALLAIGCKLYFFETALEITPTPTPGHLTTNTSMGQMN</sequence>
<dbReference type="GeneID" id="105898667"/>
<feature type="domain" description="Yip1" evidence="8">
    <location>
        <begin position="95"/>
        <end position="267"/>
    </location>
</feature>
<proteinExistence type="inferred from homology"/>
<evidence type="ECO:0000256" key="7">
    <source>
        <dbReference type="SAM" id="MobiDB-lite"/>
    </source>
</evidence>
<comment type="similarity">
    <text evidence="2 6">Belongs to the YIP1 family.</text>
</comment>
<keyword evidence="5 6" id="KW-0472">Membrane</keyword>
<keyword evidence="4 6" id="KW-1133">Transmembrane helix</keyword>
<comment type="subcellular location">
    <subcellularLocation>
        <location evidence="6">Golgi apparatus membrane</location>
        <topology evidence="6">Multi-pass membrane protein</topology>
    </subcellularLocation>
    <subcellularLocation>
        <location evidence="1">Golgi apparatus</location>
        <location evidence="1">cis-Golgi network membrane</location>
        <topology evidence="1">Multi-pass membrane protein</topology>
    </subcellularLocation>
</comment>
<dbReference type="GO" id="GO:0031267">
    <property type="term" value="F:small GTPase binding"/>
    <property type="evidence" value="ECO:0007669"/>
    <property type="project" value="InterPro"/>
</dbReference>
<evidence type="ECO:0000259" key="8">
    <source>
        <dbReference type="Pfam" id="PF04893"/>
    </source>
</evidence>
<evidence type="ECO:0000256" key="6">
    <source>
        <dbReference type="RuleBase" id="RU361264"/>
    </source>
</evidence>
<feature type="compositionally biased region" description="Polar residues" evidence="7">
    <location>
        <begin position="30"/>
        <end position="42"/>
    </location>
</feature>
<gene>
    <name evidence="10" type="primary">yipf2</name>
</gene>
<protein>
    <recommendedName>
        <fullName evidence="6">Protein YIPF</fullName>
    </recommendedName>
</protein>
<evidence type="ECO:0000256" key="4">
    <source>
        <dbReference type="ARBA" id="ARBA00022989"/>
    </source>
</evidence>
<dbReference type="InterPro" id="IPR006977">
    <property type="entry name" value="Yip1_dom"/>
</dbReference>